<accession>A0A4R7CZ04</accession>
<dbReference type="AlphaFoldDB" id="A0A4R7CZ04"/>
<keyword evidence="2" id="KW-1185">Reference proteome</keyword>
<proteinExistence type="predicted"/>
<organism evidence="1 2">
    <name type="scientific">Sphingobacterium paludis</name>
    <dbReference type="NCBI Taxonomy" id="1476465"/>
    <lineage>
        <taxon>Bacteria</taxon>
        <taxon>Pseudomonadati</taxon>
        <taxon>Bacteroidota</taxon>
        <taxon>Sphingobacteriia</taxon>
        <taxon>Sphingobacteriales</taxon>
        <taxon>Sphingobacteriaceae</taxon>
        <taxon>Sphingobacterium</taxon>
    </lineage>
</organism>
<protein>
    <submittedName>
        <fullName evidence="1">Uncharacterized protein</fullName>
    </submittedName>
</protein>
<dbReference type="EMBL" id="SNZV01000007">
    <property type="protein sequence ID" value="TDS11756.1"/>
    <property type="molecule type" value="Genomic_DNA"/>
</dbReference>
<comment type="caution">
    <text evidence="1">The sequence shown here is derived from an EMBL/GenBank/DDBJ whole genome shotgun (WGS) entry which is preliminary data.</text>
</comment>
<dbReference type="Proteomes" id="UP000294752">
    <property type="component" value="Unassembled WGS sequence"/>
</dbReference>
<evidence type="ECO:0000313" key="1">
    <source>
        <dbReference type="EMBL" id="TDS11756.1"/>
    </source>
</evidence>
<evidence type="ECO:0000313" key="2">
    <source>
        <dbReference type="Proteomes" id="UP000294752"/>
    </source>
</evidence>
<reference evidence="1 2" key="1">
    <citation type="submission" date="2019-03" db="EMBL/GenBank/DDBJ databases">
        <title>Genomic Encyclopedia of Type Strains, Phase III (KMG-III): the genomes of soil and plant-associated and newly described type strains.</title>
        <authorList>
            <person name="Whitman W."/>
        </authorList>
    </citation>
    <scope>NUCLEOTIDE SEQUENCE [LARGE SCALE GENOMIC DNA]</scope>
    <source>
        <strain evidence="1 2">CGMCC 1.12801</strain>
    </source>
</reference>
<name>A0A4R7CZ04_9SPHI</name>
<dbReference type="OrthoDB" id="711281at2"/>
<gene>
    <name evidence="1" type="ORF">B0I21_10799</name>
</gene>
<sequence length="137" mass="16075">MLFIEKREKGMNIAILEHIRTQAVVVARSTGAIEEGRSLIKGSLKDYPQLIAESLAWYEMVMQGLTREQVFKWISQGYTILMDAVPHRSFGHLWNRLNRLDTQHDNVLLLEELLYWTDEELAAVWQNDAKKEDKERF</sequence>